<dbReference type="AlphaFoldDB" id="A0A381E3S6"/>
<name>A0A381E3S6_9GAMM</name>
<sequence>MYAGNQSARIHIGKKKLGMDDDTYRAFLIRLTGKDSSKHMTMRERSRVIFEMTHLGAFKDERRPLTRQQRACIAKWYDLRKIGAIVSKDKSSLNRYVKKFLGKWNVADLTDEETNKLYNMLEGWLRDERAKRGLGQP</sequence>
<gene>
    <name evidence="1" type="ORF">NCTC13294_00854</name>
</gene>
<organism evidence="1 2">
    <name type="scientific">Cardiobacterium valvarum</name>
    <dbReference type="NCBI Taxonomy" id="194702"/>
    <lineage>
        <taxon>Bacteria</taxon>
        <taxon>Pseudomonadati</taxon>
        <taxon>Pseudomonadota</taxon>
        <taxon>Gammaproteobacteria</taxon>
        <taxon>Cardiobacteriales</taxon>
        <taxon>Cardiobacteriaceae</taxon>
        <taxon>Cardiobacterium</taxon>
    </lineage>
</organism>
<dbReference type="RefSeq" id="WP_172542201.1">
    <property type="nucleotide sequence ID" value="NZ_JBHLZC010000001.1"/>
</dbReference>
<dbReference type="Proteomes" id="UP000254572">
    <property type="component" value="Unassembled WGS sequence"/>
</dbReference>
<protein>
    <submittedName>
        <fullName evidence="1">Mu-like prophage protein gp16</fullName>
    </submittedName>
</protein>
<proteinExistence type="predicted"/>
<keyword evidence="2" id="KW-1185">Reference proteome</keyword>
<evidence type="ECO:0000313" key="1">
    <source>
        <dbReference type="EMBL" id="SUX20868.1"/>
    </source>
</evidence>
<dbReference type="InterPro" id="IPR009363">
    <property type="entry name" value="Phage_Mu_Gp16"/>
</dbReference>
<reference evidence="1 2" key="1">
    <citation type="submission" date="2018-06" db="EMBL/GenBank/DDBJ databases">
        <authorList>
            <consortium name="Pathogen Informatics"/>
            <person name="Doyle S."/>
        </authorList>
    </citation>
    <scope>NUCLEOTIDE SEQUENCE [LARGE SCALE GENOMIC DNA]</scope>
    <source>
        <strain evidence="1 2">NCTC13294</strain>
    </source>
</reference>
<evidence type="ECO:0000313" key="2">
    <source>
        <dbReference type="Proteomes" id="UP000254572"/>
    </source>
</evidence>
<dbReference type="Pfam" id="PF06252">
    <property type="entry name" value="GemA"/>
    <property type="match status" value="1"/>
</dbReference>
<dbReference type="EMBL" id="UFUW01000001">
    <property type="protein sequence ID" value="SUX20868.1"/>
    <property type="molecule type" value="Genomic_DNA"/>
</dbReference>
<accession>A0A381E3S6</accession>